<feature type="transmembrane region" description="Helical" evidence="8">
    <location>
        <begin position="269"/>
        <end position="294"/>
    </location>
</feature>
<dbReference type="OrthoDB" id="1675410at2"/>
<protein>
    <submittedName>
        <fullName evidence="9">Spore germination protein (Amino acid permease)</fullName>
    </submittedName>
</protein>
<feature type="transmembrane region" description="Helical" evidence="8">
    <location>
        <begin position="187"/>
        <end position="206"/>
    </location>
</feature>
<comment type="subcellular location">
    <subcellularLocation>
        <location evidence="1">Membrane</location>
        <topology evidence="1">Multi-pass membrane protein</topology>
    </subcellularLocation>
</comment>
<accession>A0A238ZW75</accession>
<keyword evidence="7 8" id="KW-0472">Membrane</keyword>
<keyword evidence="10" id="KW-1185">Reference proteome</keyword>
<proteinExistence type="inferred from homology"/>
<keyword evidence="4" id="KW-0309">Germination</keyword>
<dbReference type="GO" id="GO:0016020">
    <property type="term" value="C:membrane"/>
    <property type="evidence" value="ECO:0007669"/>
    <property type="project" value="UniProtKB-SubCell"/>
</dbReference>
<organism evidence="9 10">
    <name type="scientific">Anaerovirgula multivorans</name>
    <dbReference type="NCBI Taxonomy" id="312168"/>
    <lineage>
        <taxon>Bacteria</taxon>
        <taxon>Bacillati</taxon>
        <taxon>Bacillota</taxon>
        <taxon>Clostridia</taxon>
        <taxon>Peptostreptococcales</taxon>
        <taxon>Natronincolaceae</taxon>
        <taxon>Anaerovirgula</taxon>
    </lineage>
</organism>
<name>A0A238ZW75_9FIRM</name>
<dbReference type="Proteomes" id="UP000198304">
    <property type="component" value="Unassembled WGS sequence"/>
</dbReference>
<feature type="transmembrane region" description="Helical" evidence="8">
    <location>
        <begin position="218"/>
        <end position="241"/>
    </location>
</feature>
<dbReference type="InterPro" id="IPR004761">
    <property type="entry name" value="Spore_GerAB"/>
</dbReference>
<sequence length="365" mass="40496">MQEKGIISTHQFVWMLFIIITSFTALQVPGLLILHSHQDAWLAILGAWLLDVLLAIVYAYMGIRFPGENFIQYSQTILGKYIGKIIGILFPLYFILICSILMRALALLLSNAFIPEMPISVPLTVCYLIIAYAVKNGIESMARVSEILGPLYFFSFIVLFILLAPLIKLDNLKPQLYEGFYPALTGTPFMLSFIGICIMMSMYIPICNKPENGFLAKFIAVTMGSFAILIIVVTSIGVFGIDHASIMVNPGLQLTKYIQLGNFFERVEIIWMSIAVGAGIMTGASLIWASSLGISQVVELSSYKPLVYPVVLISFALSITSFESDTAALRFVFYSYPFLAIFVQSGLELFLFVMALLLKKRGSAT</sequence>
<feature type="transmembrane region" description="Helical" evidence="8">
    <location>
        <begin position="306"/>
        <end position="322"/>
    </location>
</feature>
<keyword evidence="5 8" id="KW-0812">Transmembrane</keyword>
<feature type="transmembrane region" description="Helical" evidence="8">
    <location>
        <begin position="81"/>
        <end position="105"/>
    </location>
</feature>
<evidence type="ECO:0000256" key="8">
    <source>
        <dbReference type="SAM" id="Phobius"/>
    </source>
</evidence>
<evidence type="ECO:0000256" key="1">
    <source>
        <dbReference type="ARBA" id="ARBA00004141"/>
    </source>
</evidence>
<feature type="transmembrane region" description="Helical" evidence="8">
    <location>
        <begin position="334"/>
        <end position="358"/>
    </location>
</feature>
<feature type="transmembrane region" description="Helical" evidence="8">
    <location>
        <begin position="40"/>
        <end position="60"/>
    </location>
</feature>
<evidence type="ECO:0000256" key="7">
    <source>
        <dbReference type="ARBA" id="ARBA00023136"/>
    </source>
</evidence>
<dbReference type="PANTHER" id="PTHR34975">
    <property type="entry name" value="SPORE GERMINATION PROTEIN A2"/>
    <property type="match status" value="1"/>
</dbReference>
<gene>
    <name evidence="9" type="ORF">SAMN05446037_1001173</name>
</gene>
<dbReference type="RefSeq" id="WP_089280965.1">
    <property type="nucleotide sequence ID" value="NZ_FZOJ01000001.1"/>
</dbReference>
<dbReference type="PANTHER" id="PTHR34975:SF2">
    <property type="entry name" value="SPORE GERMINATION PROTEIN A2"/>
    <property type="match status" value="1"/>
</dbReference>
<comment type="similarity">
    <text evidence="2">Belongs to the amino acid-polyamine-organocation (APC) superfamily. Spore germination protein (SGP) (TC 2.A.3.9) family.</text>
</comment>
<dbReference type="Pfam" id="PF03845">
    <property type="entry name" value="Spore_permease"/>
    <property type="match status" value="1"/>
</dbReference>
<evidence type="ECO:0000256" key="2">
    <source>
        <dbReference type="ARBA" id="ARBA00007998"/>
    </source>
</evidence>
<dbReference type="AlphaFoldDB" id="A0A238ZW75"/>
<dbReference type="NCBIfam" id="TIGR00912">
    <property type="entry name" value="2A0309"/>
    <property type="match status" value="1"/>
</dbReference>
<feature type="transmembrane region" description="Helical" evidence="8">
    <location>
        <begin position="147"/>
        <end position="167"/>
    </location>
</feature>
<evidence type="ECO:0000256" key="4">
    <source>
        <dbReference type="ARBA" id="ARBA00022544"/>
    </source>
</evidence>
<dbReference type="EMBL" id="FZOJ01000001">
    <property type="protein sequence ID" value="SNR87615.1"/>
    <property type="molecule type" value="Genomic_DNA"/>
</dbReference>
<feature type="transmembrane region" description="Helical" evidence="8">
    <location>
        <begin position="12"/>
        <end position="34"/>
    </location>
</feature>
<evidence type="ECO:0000256" key="5">
    <source>
        <dbReference type="ARBA" id="ARBA00022692"/>
    </source>
</evidence>
<evidence type="ECO:0000313" key="9">
    <source>
        <dbReference type="EMBL" id="SNR87615.1"/>
    </source>
</evidence>
<feature type="transmembrane region" description="Helical" evidence="8">
    <location>
        <begin position="117"/>
        <end position="135"/>
    </location>
</feature>
<keyword evidence="6 8" id="KW-1133">Transmembrane helix</keyword>
<evidence type="ECO:0000256" key="3">
    <source>
        <dbReference type="ARBA" id="ARBA00022448"/>
    </source>
</evidence>
<dbReference type="GO" id="GO:0009847">
    <property type="term" value="P:spore germination"/>
    <property type="evidence" value="ECO:0007669"/>
    <property type="project" value="InterPro"/>
</dbReference>
<keyword evidence="3" id="KW-0813">Transport</keyword>
<reference evidence="9 10" key="1">
    <citation type="submission" date="2017-06" db="EMBL/GenBank/DDBJ databases">
        <authorList>
            <person name="Kim H.J."/>
            <person name="Triplett B.A."/>
        </authorList>
    </citation>
    <scope>NUCLEOTIDE SEQUENCE [LARGE SCALE GENOMIC DNA]</scope>
    <source>
        <strain evidence="9 10">SCA</strain>
    </source>
</reference>
<evidence type="ECO:0000256" key="6">
    <source>
        <dbReference type="ARBA" id="ARBA00022989"/>
    </source>
</evidence>
<evidence type="ECO:0000313" key="10">
    <source>
        <dbReference type="Proteomes" id="UP000198304"/>
    </source>
</evidence>